<feature type="domain" description="Fe/B12 periplasmic-binding" evidence="5">
    <location>
        <begin position="248"/>
        <end position="512"/>
    </location>
</feature>
<dbReference type="SUPFAM" id="SSF46689">
    <property type="entry name" value="Homeodomain-like"/>
    <property type="match status" value="2"/>
</dbReference>
<evidence type="ECO:0000259" key="4">
    <source>
        <dbReference type="PROSITE" id="PS01124"/>
    </source>
</evidence>
<dbReference type="Gene3D" id="1.10.10.60">
    <property type="entry name" value="Homeodomain-like"/>
    <property type="match status" value="1"/>
</dbReference>
<proteinExistence type="predicted"/>
<dbReference type="EMBL" id="QRDZ01000016">
    <property type="protein sequence ID" value="RED75335.1"/>
    <property type="molecule type" value="Genomic_DNA"/>
</dbReference>
<dbReference type="GO" id="GO:0043565">
    <property type="term" value="F:sequence-specific DNA binding"/>
    <property type="evidence" value="ECO:0007669"/>
    <property type="project" value="InterPro"/>
</dbReference>
<dbReference type="SMART" id="SM00342">
    <property type="entry name" value="HTH_ARAC"/>
    <property type="match status" value="1"/>
</dbReference>
<dbReference type="Gene3D" id="3.40.50.1980">
    <property type="entry name" value="Nitrogenase molybdenum iron protein domain"/>
    <property type="match status" value="1"/>
</dbReference>
<evidence type="ECO:0000313" key="7">
    <source>
        <dbReference type="Proteomes" id="UP000256977"/>
    </source>
</evidence>
<dbReference type="InterPro" id="IPR018060">
    <property type="entry name" value="HTH_AraC"/>
</dbReference>
<dbReference type="Pfam" id="PF01497">
    <property type="entry name" value="Peripla_BP_2"/>
    <property type="match status" value="1"/>
</dbReference>
<dbReference type="InterPro" id="IPR009057">
    <property type="entry name" value="Homeodomain-like_sf"/>
</dbReference>
<keyword evidence="1" id="KW-0805">Transcription regulation</keyword>
<evidence type="ECO:0000256" key="2">
    <source>
        <dbReference type="ARBA" id="ARBA00023125"/>
    </source>
</evidence>
<keyword evidence="7" id="KW-1185">Reference proteome</keyword>
<dbReference type="InterPro" id="IPR002491">
    <property type="entry name" value="ABC_transptr_periplasmic_BD"/>
</dbReference>
<protein>
    <submittedName>
        <fullName evidence="6">AraC-like DNA-binding protein</fullName>
    </submittedName>
</protein>
<keyword evidence="2 6" id="KW-0238">DNA-binding</keyword>
<evidence type="ECO:0000256" key="1">
    <source>
        <dbReference type="ARBA" id="ARBA00023015"/>
    </source>
</evidence>
<comment type="caution">
    <text evidence="6">The sequence shown here is derived from an EMBL/GenBank/DDBJ whole genome shotgun (WGS) entry which is preliminary data.</text>
</comment>
<feature type="domain" description="HTH araC/xylS-type" evidence="4">
    <location>
        <begin position="146"/>
        <end position="244"/>
    </location>
</feature>
<dbReference type="PANTHER" id="PTHR46796">
    <property type="entry name" value="HTH-TYPE TRANSCRIPTIONAL ACTIVATOR RHAS-RELATED"/>
    <property type="match status" value="1"/>
</dbReference>
<accession>A0A3D9JMW9</accession>
<name>A0A3D9JMW9_9BACL</name>
<dbReference type="SUPFAM" id="SSF53807">
    <property type="entry name" value="Helical backbone' metal receptor"/>
    <property type="match status" value="1"/>
</dbReference>
<sequence length="513" mass="58008">MTGGHYLIAAVHMEGTIILGERYYPINRDAFYYCPPGTSFSLTLVPHEESHLFLIAFDAFRISSDGQSAEYSGGSAHEENGPLFPDESRLVSSERAIQLCRSLLELRQRGATSSPVLLMQSRMHELLHLIASETRSRGEDLRDRLERSRAYMRYAFSTKLTIDALARDMNVSSKYYMELFSKHYGMSAMQYLGGIRLEAAKRLLARGGGKLRDIAHACGFGDEFYFGRRFKLETGMTPAAFMRSRGKSIAVLDSVFLGMLAPLHFVPHAAPLHPVWRAHYEEIFGDDVETRLSIGRRAATVAENVETLLRANRPFDLILCSKMQERHQTQKLEELGRVLVFDTDEKPWRELFMQVAESIGASSEAVGWLSRYDQTIAMAFGRLAKCCTGHRILFLLVEGEKVFIHYDRAPADILFEELGLLPATAVRPNAPEAVSPAELTAINPDYLFVLVYQDDETIRTWDNLQADEDWLELAAVRCGRMHSLSPFPWRDDSPLSRLLIVEEALKLLTEDCP</sequence>
<keyword evidence="3" id="KW-0804">Transcription</keyword>
<evidence type="ECO:0000256" key="3">
    <source>
        <dbReference type="ARBA" id="ARBA00023163"/>
    </source>
</evidence>
<evidence type="ECO:0000313" key="6">
    <source>
        <dbReference type="EMBL" id="RED75335.1"/>
    </source>
</evidence>
<dbReference type="Pfam" id="PF12833">
    <property type="entry name" value="HTH_18"/>
    <property type="match status" value="1"/>
</dbReference>
<reference evidence="6 7" key="1">
    <citation type="submission" date="2018-07" db="EMBL/GenBank/DDBJ databases">
        <title>Genomic Encyclopedia of Type Strains, Phase III (KMG-III): the genomes of soil and plant-associated and newly described type strains.</title>
        <authorList>
            <person name="Whitman W."/>
        </authorList>
    </citation>
    <scope>NUCLEOTIDE SEQUENCE [LARGE SCALE GENOMIC DNA]</scope>
    <source>
        <strain evidence="6 7">CECT 7287</strain>
    </source>
</reference>
<dbReference type="GO" id="GO:0003700">
    <property type="term" value="F:DNA-binding transcription factor activity"/>
    <property type="evidence" value="ECO:0007669"/>
    <property type="project" value="InterPro"/>
</dbReference>
<dbReference type="InterPro" id="IPR050204">
    <property type="entry name" value="AraC_XylS_family_regulators"/>
</dbReference>
<dbReference type="PROSITE" id="PS00041">
    <property type="entry name" value="HTH_ARAC_FAMILY_1"/>
    <property type="match status" value="1"/>
</dbReference>
<dbReference type="PROSITE" id="PS50983">
    <property type="entry name" value="FE_B12_PBP"/>
    <property type="match status" value="1"/>
</dbReference>
<dbReference type="AlphaFoldDB" id="A0A3D9JMW9"/>
<organism evidence="6 7">
    <name type="scientific">Cohnella phaseoli</name>
    <dbReference type="NCBI Taxonomy" id="456490"/>
    <lineage>
        <taxon>Bacteria</taxon>
        <taxon>Bacillati</taxon>
        <taxon>Bacillota</taxon>
        <taxon>Bacilli</taxon>
        <taxon>Bacillales</taxon>
        <taxon>Paenibacillaceae</taxon>
        <taxon>Cohnella</taxon>
    </lineage>
</organism>
<dbReference type="PROSITE" id="PS01124">
    <property type="entry name" value="HTH_ARAC_FAMILY_2"/>
    <property type="match status" value="1"/>
</dbReference>
<dbReference type="Proteomes" id="UP000256977">
    <property type="component" value="Unassembled WGS sequence"/>
</dbReference>
<gene>
    <name evidence="6" type="ORF">DFP98_116138</name>
</gene>
<evidence type="ECO:0000259" key="5">
    <source>
        <dbReference type="PROSITE" id="PS50983"/>
    </source>
</evidence>
<dbReference type="PANTHER" id="PTHR46796:SF13">
    <property type="entry name" value="HTH-TYPE TRANSCRIPTIONAL ACTIVATOR RHAS"/>
    <property type="match status" value="1"/>
</dbReference>
<dbReference type="InterPro" id="IPR018062">
    <property type="entry name" value="HTH_AraC-typ_CS"/>
</dbReference>